<evidence type="ECO:0000259" key="2">
    <source>
        <dbReference type="PROSITE" id="PS50056"/>
    </source>
</evidence>
<sequence>MSKIEGSDNSDYINANWIYGYDGSPKKYIATQGPNTDTFNDFWKMIWENQVHVVVMLTREVEGGDLKCDKYWTDTEKSFGDVSVVMVKSKKRTQDIIKNKFKIVNKQLSENNERHLIQYQFVGWPDHGTPSSTESFLLLMELVEATAFKYGGPICVHCSAGVGRTGTFFTIHIIIEVIREYFEKMKTKLRSGANLNISDLPAINVVNTILALRTQRMGMVQTKDQLEFCYQVILSEYNKLWKELFPRKASLPKGQ</sequence>
<feature type="domain" description="Tyrosine specific protein phosphatases" evidence="2">
    <location>
        <begin position="134"/>
        <end position="227"/>
    </location>
</feature>
<dbReference type="Pfam" id="PF00102">
    <property type="entry name" value="Y_phosphatase"/>
    <property type="match status" value="1"/>
</dbReference>
<dbReference type="InterPro" id="IPR000387">
    <property type="entry name" value="Tyr_Pase_dom"/>
</dbReference>
<dbReference type="InterPro" id="IPR029021">
    <property type="entry name" value="Prot-tyrosine_phosphatase-like"/>
</dbReference>
<protein>
    <recommendedName>
        <fullName evidence="4">Protein-tyrosine-phosphatase</fullName>
    </recommendedName>
</protein>
<dbReference type="InterPro" id="IPR003595">
    <property type="entry name" value="Tyr_Pase_cat"/>
</dbReference>
<organism evidence="3">
    <name type="scientific">Arcella intermedia</name>
    <dbReference type="NCBI Taxonomy" id="1963864"/>
    <lineage>
        <taxon>Eukaryota</taxon>
        <taxon>Amoebozoa</taxon>
        <taxon>Tubulinea</taxon>
        <taxon>Elardia</taxon>
        <taxon>Arcellinida</taxon>
        <taxon>Sphaerothecina</taxon>
        <taxon>Arcellidae</taxon>
        <taxon>Arcella</taxon>
    </lineage>
</organism>
<dbReference type="SMART" id="SM00404">
    <property type="entry name" value="PTPc_motif"/>
    <property type="match status" value="1"/>
</dbReference>
<feature type="domain" description="Tyrosine-protein phosphatase" evidence="1">
    <location>
        <begin position="1"/>
        <end position="236"/>
    </location>
</feature>
<proteinExistence type="predicted"/>
<dbReference type="CDD" id="cd00047">
    <property type="entry name" value="PTPc"/>
    <property type="match status" value="1"/>
</dbReference>
<dbReference type="SUPFAM" id="SSF52799">
    <property type="entry name" value="(Phosphotyrosine protein) phosphatases II"/>
    <property type="match status" value="1"/>
</dbReference>
<dbReference type="InterPro" id="IPR016130">
    <property type="entry name" value="Tyr_Pase_AS"/>
</dbReference>
<dbReference type="SMART" id="SM00194">
    <property type="entry name" value="PTPc"/>
    <property type="match status" value="1"/>
</dbReference>
<evidence type="ECO:0000259" key="1">
    <source>
        <dbReference type="PROSITE" id="PS50055"/>
    </source>
</evidence>
<dbReference type="PROSITE" id="PS50056">
    <property type="entry name" value="TYR_PHOSPHATASE_2"/>
    <property type="match status" value="1"/>
</dbReference>
<dbReference type="Gene3D" id="3.90.190.10">
    <property type="entry name" value="Protein tyrosine phosphatase superfamily"/>
    <property type="match status" value="1"/>
</dbReference>
<dbReference type="PANTHER" id="PTHR19134">
    <property type="entry name" value="RECEPTOR-TYPE TYROSINE-PROTEIN PHOSPHATASE"/>
    <property type="match status" value="1"/>
</dbReference>
<evidence type="ECO:0008006" key="4">
    <source>
        <dbReference type="Google" id="ProtNLM"/>
    </source>
</evidence>
<dbReference type="GO" id="GO:0004725">
    <property type="term" value="F:protein tyrosine phosphatase activity"/>
    <property type="evidence" value="ECO:0007669"/>
    <property type="project" value="InterPro"/>
</dbReference>
<name>A0A6B2LAX8_9EUKA</name>
<dbReference type="InterPro" id="IPR050348">
    <property type="entry name" value="Protein-Tyr_Phosphatase"/>
</dbReference>
<dbReference type="PROSITE" id="PS00383">
    <property type="entry name" value="TYR_PHOSPHATASE_1"/>
    <property type="match status" value="1"/>
</dbReference>
<reference evidence="3" key="1">
    <citation type="journal article" date="2020" name="J. Eukaryot. Microbiol.">
        <title>De novo Sequencing, Assembly and Annotation of the Transcriptome for the Free-Living Testate Amoeba Arcella intermedia.</title>
        <authorList>
            <person name="Ribeiro G.M."/>
            <person name="Porfirio-Sousa A.L."/>
            <person name="Maurer-Alcala X.X."/>
            <person name="Katz L.A."/>
            <person name="Lahr D.J.G."/>
        </authorList>
    </citation>
    <scope>NUCLEOTIDE SEQUENCE</scope>
</reference>
<dbReference type="PANTHER" id="PTHR19134:SF449">
    <property type="entry name" value="TYROSINE-PROTEIN PHOSPHATASE 1"/>
    <property type="match status" value="1"/>
</dbReference>
<dbReference type="AlphaFoldDB" id="A0A6B2LAX8"/>
<dbReference type="PROSITE" id="PS50055">
    <property type="entry name" value="TYR_PHOSPHATASE_PTP"/>
    <property type="match status" value="1"/>
</dbReference>
<accession>A0A6B2LAX8</accession>
<evidence type="ECO:0000313" key="3">
    <source>
        <dbReference type="EMBL" id="NDV34222.1"/>
    </source>
</evidence>
<dbReference type="InterPro" id="IPR000242">
    <property type="entry name" value="PTP_cat"/>
</dbReference>
<dbReference type="PRINTS" id="PR00700">
    <property type="entry name" value="PRTYPHPHTASE"/>
</dbReference>
<dbReference type="EMBL" id="GIBP01005253">
    <property type="protein sequence ID" value="NDV34222.1"/>
    <property type="molecule type" value="Transcribed_RNA"/>
</dbReference>